<evidence type="ECO:0000313" key="8">
    <source>
        <dbReference type="EMBL" id="KZV92488.1"/>
    </source>
</evidence>
<dbReference type="GO" id="GO:0003723">
    <property type="term" value="F:RNA binding"/>
    <property type="evidence" value="ECO:0007669"/>
    <property type="project" value="TreeGrafter"/>
</dbReference>
<evidence type="ECO:0000256" key="4">
    <source>
        <dbReference type="ARBA" id="ARBA00022806"/>
    </source>
</evidence>
<keyword evidence="3 8" id="KW-0378">Hydrolase</keyword>
<feature type="domain" description="Helicase ATP-binding" evidence="7">
    <location>
        <begin position="87"/>
        <end position="318"/>
    </location>
</feature>
<evidence type="ECO:0000256" key="2">
    <source>
        <dbReference type="ARBA" id="ARBA00022741"/>
    </source>
</evidence>
<dbReference type="Pfam" id="PF00270">
    <property type="entry name" value="DEAD"/>
    <property type="match status" value="1"/>
</dbReference>
<evidence type="ECO:0000256" key="3">
    <source>
        <dbReference type="ARBA" id="ARBA00022801"/>
    </source>
</evidence>
<dbReference type="InterPro" id="IPR001650">
    <property type="entry name" value="Helicase_C-like"/>
</dbReference>
<keyword evidence="5" id="KW-0067">ATP-binding</keyword>
<dbReference type="InParanoid" id="A0A165HUQ7"/>
<organism evidence="8 9">
    <name type="scientific">Exidia glandulosa HHB12029</name>
    <dbReference type="NCBI Taxonomy" id="1314781"/>
    <lineage>
        <taxon>Eukaryota</taxon>
        <taxon>Fungi</taxon>
        <taxon>Dikarya</taxon>
        <taxon>Basidiomycota</taxon>
        <taxon>Agaricomycotina</taxon>
        <taxon>Agaricomycetes</taxon>
        <taxon>Auriculariales</taxon>
        <taxon>Exidiaceae</taxon>
        <taxon>Exidia</taxon>
    </lineage>
</organism>
<dbReference type="Pfam" id="PF00271">
    <property type="entry name" value="Helicase_C"/>
    <property type="match status" value="1"/>
</dbReference>
<evidence type="ECO:0000256" key="6">
    <source>
        <dbReference type="SAM" id="MobiDB-lite"/>
    </source>
</evidence>
<dbReference type="InterPro" id="IPR014001">
    <property type="entry name" value="Helicase_ATP-bd"/>
</dbReference>
<evidence type="ECO:0000259" key="7">
    <source>
        <dbReference type="PROSITE" id="PS51192"/>
    </source>
</evidence>
<reference evidence="8 9" key="1">
    <citation type="journal article" date="2016" name="Mol. Biol. Evol.">
        <title>Comparative Genomics of Early-Diverging Mushroom-Forming Fungi Provides Insights into the Origins of Lignocellulose Decay Capabilities.</title>
        <authorList>
            <person name="Nagy L.G."/>
            <person name="Riley R."/>
            <person name="Tritt A."/>
            <person name="Adam C."/>
            <person name="Daum C."/>
            <person name="Floudas D."/>
            <person name="Sun H."/>
            <person name="Yadav J.S."/>
            <person name="Pangilinan J."/>
            <person name="Larsson K.H."/>
            <person name="Matsuura K."/>
            <person name="Barry K."/>
            <person name="Labutti K."/>
            <person name="Kuo R."/>
            <person name="Ohm R.A."/>
            <person name="Bhattacharya S.S."/>
            <person name="Shirouzu T."/>
            <person name="Yoshinaga Y."/>
            <person name="Martin F.M."/>
            <person name="Grigoriev I.V."/>
            <person name="Hibbett D.S."/>
        </authorList>
    </citation>
    <scope>NUCLEOTIDE SEQUENCE [LARGE SCALE GENOMIC DNA]</scope>
    <source>
        <strain evidence="8 9">HHB12029</strain>
    </source>
</reference>
<dbReference type="Gene3D" id="3.40.50.300">
    <property type="entry name" value="P-loop containing nucleotide triphosphate hydrolases"/>
    <property type="match status" value="2"/>
</dbReference>
<dbReference type="STRING" id="1314781.A0A165HUQ7"/>
<evidence type="ECO:0000313" key="9">
    <source>
        <dbReference type="Proteomes" id="UP000077266"/>
    </source>
</evidence>
<dbReference type="SMART" id="SM00487">
    <property type="entry name" value="DEXDc"/>
    <property type="match status" value="1"/>
</dbReference>
<dbReference type="GO" id="GO:0005524">
    <property type="term" value="F:ATP binding"/>
    <property type="evidence" value="ECO:0007669"/>
    <property type="project" value="UniProtKB-KW"/>
</dbReference>
<evidence type="ECO:0000256" key="5">
    <source>
        <dbReference type="ARBA" id="ARBA00022840"/>
    </source>
</evidence>
<dbReference type="EMBL" id="KV426007">
    <property type="protein sequence ID" value="KZV92488.1"/>
    <property type="molecule type" value="Genomic_DNA"/>
</dbReference>
<dbReference type="SUPFAM" id="SSF52540">
    <property type="entry name" value="P-loop containing nucleoside triphosphate hydrolases"/>
    <property type="match status" value="1"/>
</dbReference>
<sequence length="551" mass="60057">MRRAAPNVLKSIRLSRLPPPCSPLSLLRRNTSYERVLRPEDVYTDLDPHSHIFRAFARLGLRDSVLGGIRNFPQVDEPSVAQQQFIPAVARGDADVFIRDGAGSGKSFGLVMSLLSKQRAGSLYNGDDPTASKKKRRRCITSIIIVPHASLAMQLMDWIRTLTPPELHQQLPAVAQVLLRGIENKNSFVYAQELAANPPHILIATPGALLDVWRDYPTSLSIRALRTIVLDEADYLLGFGQKSGKSMASEEYERPLHPPDAMVFMDELFAARPKCVPLARYAGQDVGQVPLQVVLASATFPLALRDFVVHQTEWIRDSPRPLVKVGFTGADTGDVKEETVPAGLMLGGPGLAKPGLVKHHCLVVRKDGEMTDLDAPSIATQTSDRKVRNPSKKPVAGPSTPPDVLLECVAACVALDVEKLALLVLEDGASVSRTVAELRSLGVNAVPLDLTVSGQETFLRSWTGNVTLLISTRATTRGIDLPVSHVFILGVPGNAFIYRHLAGRVGRRGTEGCVVEVISASAEDEVRMRDVYRRLRVVPEKYEPGVDGVQG</sequence>
<dbReference type="InterPro" id="IPR011545">
    <property type="entry name" value="DEAD/DEAH_box_helicase_dom"/>
</dbReference>
<keyword evidence="9" id="KW-1185">Reference proteome</keyword>
<keyword evidence="2" id="KW-0547">Nucleotide-binding</keyword>
<dbReference type="SMART" id="SM00490">
    <property type="entry name" value="HELICc"/>
    <property type="match status" value="1"/>
</dbReference>
<dbReference type="EC" id="3.6.4.13" evidence="1"/>
<name>A0A165HUQ7_EXIGL</name>
<dbReference type="FunCoup" id="A0A165HUQ7">
    <property type="interactions" value="81"/>
</dbReference>
<dbReference type="OrthoDB" id="10256233at2759"/>
<gene>
    <name evidence="8" type="ORF">EXIGLDRAFT_72943</name>
</gene>
<dbReference type="InterPro" id="IPR027417">
    <property type="entry name" value="P-loop_NTPase"/>
</dbReference>
<dbReference type="GO" id="GO:0003724">
    <property type="term" value="F:RNA helicase activity"/>
    <property type="evidence" value="ECO:0007669"/>
    <property type="project" value="UniProtKB-EC"/>
</dbReference>
<dbReference type="PROSITE" id="PS51192">
    <property type="entry name" value="HELICASE_ATP_BIND_1"/>
    <property type="match status" value="1"/>
</dbReference>
<dbReference type="GO" id="GO:0016787">
    <property type="term" value="F:hydrolase activity"/>
    <property type="evidence" value="ECO:0007669"/>
    <property type="project" value="UniProtKB-KW"/>
</dbReference>
<dbReference type="Proteomes" id="UP000077266">
    <property type="component" value="Unassembled WGS sequence"/>
</dbReference>
<accession>A0A165HUQ7</accession>
<evidence type="ECO:0000256" key="1">
    <source>
        <dbReference type="ARBA" id="ARBA00012552"/>
    </source>
</evidence>
<protein>
    <recommendedName>
        <fullName evidence="1">RNA helicase</fullName>
        <ecNumber evidence="1">3.6.4.13</ecNumber>
    </recommendedName>
</protein>
<dbReference type="InterPro" id="IPR050547">
    <property type="entry name" value="DEAD_box_RNA_helicases"/>
</dbReference>
<dbReference type="AlphaFoldDB" id="A0A165HUQ7"/>
<keyword evidence="4" id="KW-0347">Helicase</keyword>
<feature type="region of interest" description="Disordered" evidence="6">
    <location>
        <begin position="373"/>
        <end position="400"/>
    </location>
</feature>
<dbReference type="PANTHER" id="PTHR47963:SF8">
    <property type="entry name" value="ATP-DEPENDENT RNA HELICASE DEAD"/>
    <property type="match status" value="1"/>
</dbReference>
<proteinExistence type="predicted"/>
<dbReference type="PANTHER" id="PTHR47963">
    <property type="entry name" value="DEAD-BOX ATP-DEPENDENT RNA HELICASE 47, MITOCHONDRIAL"/>
    <property type="match status" value="1"/>
</dbReference>